<dbReference type="InterPro" id="IPR019734">
    <property type="entry name" value="TPR_rpt"/>
</dbReference>
<keyword evidence="3" id="KW-0597">Phosphoprotein</keyword>
<sequence length="650" mass="74749">MNSKFFDQTIIRTIFLLLVSISSFQIYGQLLKTTTDKRIDSLIIQLDDYCQNDPHKAIEITTEIIDYGIENNVQHITTEGYFYRGVSYTNLSQFDSAHLNLEKALEQYNIDNNQKGLTLTNKWMGSLFRVIGNSDKALEYYLEAMSIAERNNFNEEYAKLNNNIGGIYLDEKQYDKALDLFYKCLELSVDKSVKATSLSNIGFAYQKKGEYSRAIDFLKKSLSIHLEINNESGQLKVLTYIISTFKLMGQFDLALEYSYHLVKKYESLNLKNNLMAELNMRGLIHRNLKNYDSAIFYTNKALELAKEINYPYPHYIYANLSMIHEDAGQYKEALDHLYIFQEMKDSIDQVQNKIKTDELLAKFDATAKEKEIQILEKEKKLQLAEINQKEMTQTVSFVGAGVMLIVFTIILINYQQKIKAQKLLAIKSEELNKQKELELTRENELKTIKADINGQEKERERIARELHDGIAGNLAGIKLNLENVLASDNGKQRLEKLIYDIDQTYSEVRTLSHHLVPPRIKEISFISLIEKYLDDISKIHTIAISFSNHPQSEINKLSDNIKNEFYRIIQELTINIIKHADAKSIDISLTKHDYSLNLIIEDDGSGFDTTAIPMGIGLSNIQSRVKLLKGRINIDSNINRGTIIDITIPL</sequence>
<dbReference type="SMART" id="SM00028">
    <property type="entry name" value="TPR"/>
    <property type="match status" value="6"/>
</dbReference>
<dbReference type="InterPro" id="IPR050482">
    <property type="entry name" value="Sensor_HK_TwoCompSys"/>
</dbReference>
<dbReference type="InterPro" id="IPR003594">
    <property type="entry name" value="HATPase_dom"/>
</dbReference>
<organism evidence="13 14">
    <name type="scientific">Marinigracilibium pacificum</name>
    <dbReference type="NCBI Taxonomy" id="2729599"/>
    <lineage>
        <taxon>Bacteria</taxon>
        <taxon>Pseudomonadati</taxon>
        <taxon>Bacteroidota</taxon>
        <taxon>Cytophagia</taxon>
        <taxon>Cytophagales</taxon>
        <taxon>Flammeovirgaceae</taxon>
        <taxon>Marinigracilibium</taxon>
    </lineage>
</organism>
<gene>
    <name evidence="13" type="ORF">HH304_10000</name>
</gene>
<keyword evidence="8" id="KW-0902">Two-component regulatory system</keyword>
<protein>
    <recommendedName>
        <fullName evidence="2">histidine kinase</fullName>
        <ecNumber evidence="2">2.7.13.3</ecNumber>
    </recommendedName>
</protein>
<feature type="repeat" description="TPR" evidence="9">
    <location>
        <begin position="118"/>
        <end position="151"/>
    </location>
</feature>
<dbReference type="SUPFAM" id="SSF48452">
    <property type="entry name" value="TPR-like"/>
    <property type="match status" value="1"/>
</dbReference>
<dbReference type="PROSITE" id="PS50005">
    <property type="entry name" value="TPR"/>
    <property type="match status" value="3"/>
</dbReference>
<dbReference type="GO" id="GO:0005524">
    <property type="term" value="F:ATP binding"/>
    <property type="evidence" value="ECO:0007669"/>
    <property type="project" value="UniProtKB-KW"/>
</dbReference>
<evidence type="ECO:0000256" key="10">
    <source>
        <dbReference type="SAM" id="Coils"/>
    </source>
</evidence>
<keyword evidence="14" id="KW-1185">Reference proteome</keyword>
<proteinExistence type="predicted"/>
<dbReference type="InterPro" id="IPR036890">
    <property type="entry name" value="HATPase_C_sf"/>
</dbReference>
<keyword evidence="9" id="KW-0802">TPR repeat</keyword>
<evidence type="ECO:0000313" key="14">
    <source>
        <dbReference type="Proteomes" id="UP000559010"/>
    </source>
</evidence>
<feature type="repeat" description="TPR" evidence="9">
    <location>
        <begin position="158"/>
        <end position="191"/>
    </location>
</feature>
<dbReference type="Pfam" id="PF07730">
    <property type="entry name" value="HisKA_3"/>
    <property type="match status" value="1"/>
</dbReference>
<dbReference type="Gene3D" id="3.30.565.10">
    <property type="entry name" value="Histidine kinase-like ATPase, C-terminal domain"/>
    <property type="match status" value="1"/>
</dbReference>
<evidence type="ECO:0000256" key="2">
    <source>
        <dbReference type="ARBA" id="ARBA00012438"/>
    </source>
</evidence>
<dbReference type="RefSeq" id="WP_169680935.1">
    <property type="nucleotide sequence ID" value="NZ_JABBNU010000005.1"/>
</dbReference>
<name>A0A848J6I0_9BACT</name>
<dbReference type="GO" id="GO:0000155">
    <property type="term" value="F:phosphorelay sensor kinase activity"/>
    <property type="evidence" value="ECO:0007669"/>
    <property type="project" value="InterPro"/>
</dbReference>
<feature type="repeat" description="TPR" evidence="9">
    <location>
        <begin position="195"/>
        <end position="228"/>
    </location>
</feature>
<keyword evidence="7" id="KW-0067">ATP-binding</keyword>
<dbReference type="PROSITE" id="PS50109">
    <property type="entry name" value="HIS_KIN"/>
    <property type="match status" value="1"/>
</dbReference>
<dbReference type="Proteomes" id="UP000559010">
    <property type="component" value="Unassembled WGS sequence"/>
</dbReference>
<keyword evidence="4" id="KW-0808">Transferase</keyword>
<feature type="domain" description="Histidine kinase" evidence="12">
    <location>
        <begin position="461"/>
        <end position="650"/>
    </location>
</feature>
<comment type="caution">
    <text evidence="13">The sequence shown here is derived from an EMBL/GenBank/DDBJ whole genome shotgun (WGS) entry which is preliminary data.</text>
</comment>
<dbReference type="SUPFAM" id="SSF55874">
    <property type="entry name" value="ATPase domain of HSP90 chaperone/DNA topoisomerase II/histidine kinase"/>
    <property type="match status" value="1"/>
</dbReference>
<evidence type="ECO:0000256" key="4">
    <source>
        <dbReference type="ARBA" id="ARBA00022679"/>
    </source>
</evidence>
<comment type="catalytic activity">
    <reaction evidence="1">
        <text>ATP + protein L-histidine = ADP + protein N-phospho-L-histidine.</text>
        <dbReference type="EC" id="2.7.13.3"/>
    </reaction>
</comment>
<dbReference type="InterPro" id="IPR005467">
    <property type="entry name" value="His_kinase_dom"/>
</dbReference>
<dbReference type="AlphaFoldDB" id="A0A848J6I0"/>
<dbReference type="Pfam" id="PF13181">
    <property type="entry name" value="TPR_8"/>
    <property type="match status" value="1"/>
</dbReference>
<dbReference type="CDD" id="cd16917">
    <property type="entry name" value="HATPase_UhpB-NarQ-NarX-like"/>
    <property type="match status" value="1"/>
</dbReference>
<evidence type="ECO:0000256" key="9">
    <source>
        <dbReference type="PROSITE-ProRule" id="PRU00339"/>
    </source>
</evidence>
<evidence type="ECO:0000259" key="12">
    <source>
        <dbReference type="PROSITE" id="PS50109"/>
    </source>
</evidence>
<dbReference type="GO" id="GO:0016020">
    <property type="term" value="C:membrane"/>
    <property type="evidence" value="ECO:0007669"/>
    <property type="project" value="InterPro"/>
</dbReference>
<evidence type="ECO:0000256" key="7">
    <source>
        <dbReference type="ARBA" id="ARBA00022840"/>
    </source>
</evidence>
<dbReference type="Pfam" id="PF02518">
    <property type="entry name" value="HATPase_c"/>
    <property type="match status" value="1"/>
</dbReference>
<evidence type="ECO:0000256" key="6">
    <source>
        <dbReference type="ARBA" id="ARBA00022777"/>
    </source>
</evidence>
<evidence type="ECO:0000313" key="13">
    <source>
        <dbReference type="EMBL" id="NMM48732.1"/>
    </source>
</evidence>
<dbReference type="InterPro" id="IPR011712">
    <property type="entry name" value="Sig_transdc_His_kin_sub3_dim/P"/>
</dbReference>
<dbReference type="Gene3D" id="1.20.5.1930">
    <property type="match status" value="1"/>
</dbReference>
<evidence type="ECO:0000256" key="3">
    <source>
        <dbReference type="ARBA" id="ARBA00022553"/>
    </source>
</evidence>
<dbReference type="Gene3D" id="1.25.40.10">
    <property type="entry name" value="Tetratricopeptide repeat domain"/>
    <property type="match status" value="2"/>
</dbReference>
<dbReference type="GO" id="GO:0046983">
    <property type="term" value="F:protein dimerization activity"/>
    <property type="evidence" value="ECO:0007669"/>
    <property type="project" value="InterPro"/>
</dbReference>
<dbReference type="EMBL" id="JABBNU010000005">
    <property type="protein sequence ID" value="NMM48732.1"/>
    <property type="molecule type" value="Genomic_DNA"/>
</dbReference>
<reference evidence="13 14" key="1">
    <citation type="submission" date="2020-04" db="EMBL/GenBank/DDBJ databases">
        <title>Flammeovirgaceae bacterium KN852 isolated from deep sea.</title>
        <authorList>
            <person name="Zhang D.-C."/>
        </authorList>
    </citation>
    <scope>NUCLEOTIDE SEQUENCE [LARGE SCALE GENOMIC DNA]</scope>
    <source>
        <strain evidence="13 14">KN852</strain>
    </source>
</reference>
<keyword evidence="6" id="KW-0418">Kinase</keyword>
<keyword evidence="11" id="KW-1133">Transmembrane helix</keyword>
<dbReference type="EC" id="2.7.13.3" evidence="2"/>
<evidence type="ECO:0000256" key="8">
    <source>
        <dbReference type="ARBA" id="ARBA00023012"/>
    </source>
</evidence>
<dbReference type="PANTHER" id="PTHR24421">
    <property type="entry name" value="NITRATE/NITRITE SENSOR PROTEIN NARX-RELATED"/>
    <property type="match status" value="1"/>
</dbReference>
<dbReference type="InterPro" id="IPR011990">
    <property type="entry name" value="TPR-like_helical_dom_sf"/>
</dbReference>
<dbReference type="SMART" id="SM00387">
    <property type="entry name" value="HATPase_c"/>
    <property type="match status" value="1"/>
</dbReference>
<keyword evidence="5" id="KW-0547">Nucleotide-binding</keyword>
<feature type="transmembrane region" description="Helical" evidence="11">
    <location>
        <begin position="395"/>
        <end position="414"/>
    </location>
</feature>
<evidence type="ECO:0000256" key="1">
    <source>
        <dbReference type="ARBA" id="ARBA00000085"/>
    </source>
</evidence>
<feature type="coiled-coil region" evidence="10">
    <location>
        <begin position="365"/>
        <end position="392"/>
    </location>
</feature>
<evidence type="ECO:0000256" key="11">
    <source>
        <dbReference type="SAM" id="Phobius"/>
    </source>
</evidence>
<evidence type="ECO:0000256" key="5">
    <source>
        <dbReference type="ARBA" id="ARBA00022741"/>
    </source>
</evidence>
<accession>A0A848J6I0</accession>
<dbReference type="PANTHER" id="PTHR24421:SF10">
    <property type="entry name" value="NITRATE_NITRITE SENSOR PROTEIN NARQ"/>
    <property type="match status" value="1"/>
</dbReference>
<keyword evidence="11" id="KW-0472">Membrane</keyword>
<dbReference type="Pfam" id="PF13424">
    <property type="entry name" value="TPR_12"/>
    <property type="match status" value="1"/>
</dbReference>
<keyword evidence="10" id="KW-0175">Coiled coil</keyword>
<keyword evidence="11" id="KW-0812">Transmembrane</keyword>